<sequence length="67" mass="7540">MASGSEEGSRDADGDVDPSIFMTTDIQLLKQAWRNKKEETVEEYEGNGTVSLILSLYQMDLDRTQLL</sequence>
<dbReference type="OrthoDB" id="338231at2759"/>
<evidence type="ECO:0000313" key="1">
    <source>
        <dbReference type="EMBL" id="KAF5187000.1"/>
    </source>
</evidence>
<organism evidence="1 2">
    <name type="scientific">Thalictrum thalictroides</name>
    <name type="common">Rue-anemone</name>
    <name type="synonym">Anemone thalictroides</name>
    <dbReference type="NCBI Taxonomy" id="46969"/>
    <lineage>
        <taxon>Eukaryota</taxon>
        <taxon>Viridiplantae</taxon>
        <taxon>Streptophyta</taxon>
        <taxon>Embryophyta</taxon>
        <taxon>Tracheophyta</taxon>
        <taxon>Spermatophyta</taxon>
        <taxon>Magnoliopsida</taxon>
        <taxon>Ranunculales</taxon>
        <taxon>Ranunculaceae</taxon>
        <taxon>Thalictroideae</taxon>
        <taxon>Thalictrum</taxon>
    </lineage>
</organism>
<name>A0A7J6VS38_THATH</name>
<keyword evidence="2" id="KW-1185">Reference proteome</keyword>
<gene>
    <name evidence="1" type="ORF">FRX31_023417</name>
</gene>
<protein>
    <submittedName>
        <fullName evidence="1">Uncharacterized protein</fullName>
    </submittedName>
</protein>
<dbReference type="AlphaFoldDB" id="A0A7J6VS38"/>
<reference evidence="1 2" key="1">
    <citation type="submission" date="2020-06" db="EMBL/GenBank/DDBJ databases">
        <title>Transcriptomic and genomic resources for Thalictrum thalictroides and T. hernandezii: Facilitating candidate gene discovery in an emerging model plant lineage.</title>
        <authorList>
            <person name="Arias T."/>
            <person name="Riano-Pachon D.M."/>
            <person name="Di Stilio V.S."/>
        </authorList>
    </citation>
    <scope>NUCLEOTIDE SEQUENCE [LARGE SCALE GENOMIC DNA]</scope>
    <source>
        <strain evidence="2">cv. WT478/WT964</strain>
        <tissue evidence="1">Leaves</tissue>
    </source>
</reference>
<dbReference type="Proteomes" id="UP000554482">
    <property type="component" value="Unassembled WGS sequence"/>
</dbReference>
<proteinExistence type="predicted"/>
<evidence type="ECO:0000313" key="2">
    <source>
        <dbReference type="Proteomes" id="UP000554482"/>
    </source>
</evidence>
<accession>A0A7J6VS38</accession>
<comment type="caution">
    <text evidence="1">The sequence shown here is derived from an EMBL/GenBank/DDBJ whole genome shotgun (WGS) entry which is preliminary data.</text>
</comment>
<dbReference type="EMBL" id="JABWDY010028565">
    <property type="protein sequence ID" value="KAF5187000.1"/>
    <property type="molecule type" value="Genomic_DNA"/>
</dbReference>